<comment type="caution">
    <text evidence="2">The sequence shown here is derived from an EMBL/GenBank/DDBJ whole genome shotgun (WGS) entry which is preliminary data.</text>
</comment>
<dbReference type="Pfam" id="PF12358">
    <property type="entry name" value="DUF3644"/>
    <property type="match status" value="1"/>
</dbReference>
<dbReference type="Proteomes" id="UP000319619">
    <property type="component" value="Unassembled WGS sequence"/>
</dbReference>
<proteinExistence type="predicted"/>
<protein>
    <recommendedName>
        <fullName evidence="1">DUF3644 domain-containing protein</fullName>
    </recommendedName>
</protein>
<sequence length="330" mass="38220">MAQVSRSIKFLRKAEAALIAAIEIYNKPDFKYREESFTILALNSWELLLKAKLVAENKNNIRCIYAYEKRQKRNGKPSNKLHLKKNRSGNISTIGLIRVITKLENNTSVRFSEAVKKNIDALIEIRDNAIHYVNTSPQLAKQVLEIGTASVKNWIQLAGIWFTHDLSNYNLFLMPIGFIGTPEATALAISQDEKNLVRYLADLVRDNDSDSGADFHVSLAVNFSFKRSTIDAATEVIVTNDPNALKIQMTEENIRNTYPWDYGELTSQLKRRYSDFKVNLKYHSHRKPLMQDLRFVKPRYLDPNNPRSLKKDFYNPNIFKEFDKHYKRNN</sequence>
<evidence type="ECO:0000313" key="2">
    <source>
        <dbReference type="EMBL" id="TKJ40341.1"/>
    </source>
</evidence>
<organism evidence="2 3">
    <name type="scientific">candidate division LCP-89 bacterium B3_LCP</name>
    <dbReference type="NCBI Taxonomy" id="2012998"/>
    <lineage>
        <taxon>Bacteria</taxon>
        <taxon>Pseudomonadati</taxon>
        <taxon>Bacteria division LCP-89</taxon>
    </lineage>
</organism>
<reference evidence="2 3" key="1">
    <citation type="submission" date="2017-06" db="EMBL/GenBank/DDBJ databases">
        <title>Novel microbial phyla capable of carbon fixation and sulfur reduction in deep-sea sediments.</title>
        <authorList>
            <person name="Huang J."/>
            <person name="Baker B."/>
            <person name="Wang Y."/>
        </authorList>
    </citation>
    <scope>NUCLEOTIDE SEQUENCE [LARGE SCALE GENOMIC DNA]</scope>
    <source>
        <strain evidence="2">B3_LCP</strain>
    </source>
</reference>
<dbReference type="AlphaFoldDB" id="A0A532UZG1"/>
<accession>A0A532UZG1</accession>
<dbReference type="InterPro" id="IPR022104">
    <property type="entry name" value="DUF3644"/>
</dbReference>
<evidence type="ECO:0000313" key="3">
    <source>
        <dbReference type="Proteomes" id="UP000319619"/>
    </source>
</evidence>
<gene>
    <name evidence="2" type="ORF">CEE37_08420</name>
</gene>
<dbReference type="EMBL" id="NJBN01000005">
    <property type="protein sequence ID" value="TKJ40341.1"/>
    <property type="molecule type" value="Genomic_DNA"/>
</dbReference>
<name>A0A532UZG1_UNCL8</name>
<evidence type="ECO:0000259" key="1">
    <source>
        <dbReference type="Pfam" id="PF12358"/>
    </source>
</evidence>
<feature type="domain" description="DUF3644" evidence="1">
    <location>
        <begin position="10"/>
        <end position="203"/>
    </location>
</feature>